<sequence length="154" mass="17809">MKDQKFCLDRIFFVPNFMKNKKIIIVILILSFFALISVKVFQKQKPVSPPFSSPYVGGDRVGVKTNEVSFKDNITGEITVYDFMSKLRSERKIDFTEKNYIGMGKFIETINGIRGNGEKNWIYYVNGEKAKIGVSNYKINMGDIVSWKYEKSNF</sequence>
<dbReference type="InterPro" id="IPR027954">
    <property type="entry name" value="Transcobalamin-like_C"/>
</dbReference>
<organism evidence="3 4">
    <name type="scientific">Candidatus Nomurabacteria bacterium RIFCSPLOWO2_12_FULL_41_10</name>
    <dbReference type="NCBI Taxonomy" id="1801795"/>
    <lineage>
        <taxon>Bacteria</taxon>
        <taxon>Candidatus Nomuraibacteriota</taxon>
    </lineage>
</organism>
<evidence type="ECO:0000313" key="4">
    <source>
        <dbReference type="Proteomes" id="UP000176826"/>
    </source>
</evidence>
<protein>
    <recommendedName>
        <fullName evidence="2">Transcobalamin-like C-terminal domain-containing protein</fullName>
    </recommendedName>
</protein>
<dbReference type="AlphaFoldDB" id="A0A1F6YBY9"/>
<reference evidence="3 4" key="1">
    <citation type="journal article" date="2016" name="Nat. Commun.">
        <title>Thousands of microbial genomes shed light on interconnected biogeochemical processes in an aquifer system.</title>
        <authorList>
            <person name="Anantharaman K."/>
            <person name="Brown C.T."/>
            <person name="Hug L.A."/>
            <person name="Sharon I."/>
            <person name="Castelle C.J."/>
            <person name="Probst A.J."/>
            <person name="Thomas B.C."/>
            <person name="Singh A."/>
            <person name="Wilkins M.J."/>
            <person name="Karaoz U."/>
            <person name="Brodie E.L."/>
            <person name="Williams K.H."/>
            <person name="Hubbard S.S."/>
            <person name="Banfield J.F."/>
        </authorList>
    </citation>
    <scope>NUCLEOTIDE SEQUENCE [LARGE SCALE GENOMIC DNA]</scope>
</reference>
<gene>
    <name evidence="3" type="ORF">A3F97_01630</name>
</gene>
<keyword evidence="1" id="KW-0812">Transmembrane</keyword>
<evidence type="ECO:0000256" key="1">
    <source>
        <dbReference type="SAM" id="Phobius"/>
    </source>
</evidence>
<dbReference type="Proteomes" id="UP000176826">
    <property type="component" value="Unassembled WGS sequence"/>
</dbReference>
<dbReference type="Gene3D" id="2.170.130.30">
    <property type="match status" value="1"/>
</dbReference>
<evidence type="ECO:0000259" key="2">
    <source>
        <dbReference type="Pfam" id="PF14478"/>
    </source>
</evidence>
<dbReference type="Pfam" id="PF14478">
    <property type="entry name" value="DUF4430"/>
    <property type="match status" value="1"/>
</dbReference>
<evidence type="ECO:0000313" key="3">
    <source>
        <dbReference type="EMBL" id="OGJ03913.1"/>
    </source>
</evidence>
<dbReference type="EMBL" id="MFVT01000017">
    <property type="protein sequence ID" value="OGJ03913.1"/>
    <property type="molecule type" value="Genomic_DNA"/>
</dbReference>
<keyword evidence="1" id="KW-1133">Transmembrane helix</keyword>
<name>A0A1F6YBY9_9BACT</name>
<feature type="transmembrane region" description="Helical" evidence="1">
    <location>
        <begin position="23"/>
        <end position="41"/>
    </location>
</feature>
<comment type="caution">
    <text evidence="3">The sequence shown here is derived from an EMBL/GenBank/DDBJ whole genome shotgun (WGS) entry which is preliminary data.</text>
</comment>
<keyword evidence="1" id="KW-0472">Membrane</keyword>
<accession>A0A1F6YBY9</accession>
<proteinExistence type="predicted"/>
<feature type="domain" description="Transcobalamin-like C-terminal" evidence="2">
    <location>
        <begin position="79"/>
        <end position="151"/>
    </location>
</feature>